<keyword evidence="2" id="KW-0479">Metal-binding</keyword>
<name>A0A8H2ZYC2_9AGAM</name>
<evidence type="ECO:0000256" key="3">
    <source>
        <dbReference type="ARBA" id="ARBA00023015"/>
    </source>
</evidence>
<evidence type="ECO:0000256" key="1">
    <source>
        <dbReference type="ARBA" id="ARBA00004123"/>
    </source>
</evidence>
<dbReference type="GO" id="GO:0008270">
    <property type="term" value="F:zinc ion binding"/>
    <property type="evidence" value="ECO:0007669"/>
    <property type="project" value="InterPro"/>
</dbReference>
<comment type="subcellular location">
    <subcellularLocation>
        <location evidence="1">Nucleus</location>
    </subcellularLocation>
</comment>
<sequence length="216" mass="24435">MFRTEEQVSRVLEGMASFGEHQAMVGQIKALNDARTGKKLLESLQTLICVCWWLMIHTRWADLWILSGNAISRLIYIAFEEWLIEYLGLSIPLGLCGARGYDEILWGPNFGDTSYLNFKENVLPPTTDFVELETRKRTFWMAFITDRTHSSATAWPASLDELDIGQSLPYPLENFEAGVPPITSSSPQKLCTPDMLTNHPIGLTDDGILYLKSIEM</sequence>
<comment type="caution">
    <text evidence="7">The sequence shown here is derived from an EMBL/GenBank/DDBJ whole genome shotgun (WGS) entry which is preliminary data.</text>
</comment>
<dbReference type="AlphaFoldDB" id="A0A8H2ZYC2"/>
<organism evidence="7 8">
    <name type="scientific">Rhizoctonia solani</name>
    <dbReference type="NCBI Taxonomy" id="456999"/>
    <lineage>
        <taxon>Eukaryota</taxon>
        <taxon>Fungi</taxon>
        <taxon>Dikarya</taxon>
        <taxon>Basidiomycota</taxon>
        <taxon>Agaricomycotina</taxon>
        <taxon>Agaricomycetes</taxon>
        <taxon>Cantharellales</taxon>
        <taxon>Ceratobasidiaceae</taxon>
        <taxon>Rhizoctonia</taxon>
    </lineage>
</organism>
<dbReference type="InterPro" id="IPR007219">
    <property type="entry name" value="XnlR_reg_dom"/>
</dbReference>
<dbReference type="InterPro" id="IPR050815">
    <property type="entry name" value="TF_fung"/>
</dbReference>
<dbReference type="SMART" id="SM00906">
    <property type="entry name" value="Fungal_trans"/>
    <property type="match status" value="1"/>
</dbReference>
<keyword evidence="4" id="KW-0804">Transcription</keyword>
<feature type="domain" description="Xylanolytic transcriptional activator regulatory" evidence="6">
    <location>
        <begin position="63"/>
        <end position="175"/>
    </location>
</feature>
<evidence type="ECO:0000259" key="6">
    <source>
        <dbReference type="SMART" id="SM00906"/>
    </source>
</evidence>
<reference evidence="7" key="1">
    <citation type="submission" date="2021-01" db="EMBL/GenBank/DDBJ databases">
        <authorList>
            <person name="Kaushik A."/>
        </authorList>
    </citation>
    <scope>NUCLEOTIDE SEQUENCE</scope>
    <source>
        <strain evidence="7">AG1-1B</strain>
    </source>
</reference>
<dbReference type="GO" id="GO:0003677">
    <property type="term" value="F:DNA binding"/>
    <property type="evidence" value="ECO:0007669"/>
    <property type="project" value="InterPro"/>
</dbReference>
<evidence type="ECO:0000256" key="5">
    <source>
        <dbReference type="ARBA" id="ARBA00023242"/>
    </source>
</evidence>
<dbReference type="GO" id="GO:0006351">
    <property type="term" value="P:DNA-templated transcription"/>
    <property type="evidence" value="ECO:0007669"/>
    <property type="project" value="InterPro"/>
</dbReference>
<dbReference type="EMBL" id="CAJMWQ010000759">
    <property type="protein sequence ID" value="CAE6377100.1"/>
    <property type="molecule type" value="Genomic_DNA"/>
</dbReference>
<dbReference type="Proteomes" id="UP000663826">
    <property type="component" value="Unassembled WGS sequence"/>
</dbReference>
<dbReference type="PANTHER" id="PTHR47338:SF29">
    <property type="entry name" value="ZN(2)-C6 FUNGAL-TYPE DOMAIN-CONTAINING PROTEIN"/>
    <property type="match status" value="1"/>
</dbReference>
<dbReference type="Pfam" id="PF04082">
    <property type="entry name" value="Fungal_trans"/>
    <property type="match status" value="1"/>
</dbReference>
<gene>
    <name evidence="7" type="ORF">RDB_LOCUS18868</name>
</gene>
<dbReference type="GO" id="GO:0000981">
    <property type="term" value="F:DNA-binding transcription factor activity, RNA polymerase II-specific"/>
    <property type="evidence" value="ECO:0007669"/>
    <property type="project" value="InterPro"/>
</dbReference>
<dbReference type="CDD" id="cd12148">
    <property type="entry name" value="fungal_TF_MHR"/>
    <property type="match status" value="1"/>
</dbReference>
<keyword evidence="3" id="KW-0805">Transcription regulation</keyword>
<evidence type="ECO:0000313" key="8">
    <source>
        <dbReference type="Proteomes" id="UP000663826"/>
    </source>
</evidence>
<accession>A0A8H2ZYC2</accession>
<proteinExistence type="predicted"/>
<evidence type="ECO:0000256" key="2">
    <source>
        <dbReference type="ARBA" id="ARBA00022723"/>
    </source>
</evidence>
<keyword evidence="5" id="KW-0539">Nucleus</keyword>
<evidence type="ECO:0000256" key="4">
    <source>
        <dbReference type="ARBA" id="ARBA00023163"/>
    </source>
</evidence>
<evidence type="ECO:0000313" key="7">
    <source>
        <dbReference type="EMBL" id="CAE6377100.1"/>
    </source>
</evidence>
<protein>
    <recommendedName>
        <fullName evidence="6">Xylanolytic transcriptional activator regulatory domain-containing protein</fullName>
    </recommendedName>
</protein>
<dbReference type="GO" id="GO:0005634">
    <property type="term" value="C:nucleus"/>
    <property type="evidence" value="ECO:0007669"/>
    <property type="project" value="UniProtKB-SubCell"/>
</dbReference>
<dbReference type="PANTHER" id="PTHR47338">
    <property type="entry name" value="ZN(II)2CYS6 TRANSCRIPTION FACTOR (EUROFUNG)-RELATED"/>
    <property type="match status" value="1"/>
</dbReference>